<evidence type="ECO:0000256" key="8">
    <source>
        <dbReference type="ARBA" id="ARBA00023180"/>
    </source>
</evidence>
<keyword evidence="13" id="KW-1185">Reference proteome</keyword>
<sequence length="647" mass="76560">MKLKLIPILINILLSIQSISSKINLEMESDVLSISSVLLDIADEFLLKEKITFDFTILRTTSPFIMDIISNLLFKIDNKYSYKLKNMKIYTKDLFIRKYSTFMFFDSLEEFKYIEHQYQVYRHQNNAIKYFAFIPNLTFKELKSSRIYDYYNRLSLLSSSVFQYTYFITNELNTVTLSTVEWFSPYGCNRAHLNKLNTFDKKSQKWKLKLENYEKFLNYHNCELVMMLPIPLSEGTIYHVSGYALPNKNLTTFEVHGISPVIFEITSKKHNYSTDYQPVSMNEKWFDDPNLGEVRILHINNAYKDIHVYFQSCPISSLKVNQAASNVMSNFNVLIFVTPAKMFTPYEKFFLPFDMLTWILIFFTFFVTFISIFIINHLSKSIQNLIYGQNIETPIWNVISIFFGISQTKLPSKNFSRFILILFIYFCLIFRTCFQSKFFEFMTSEPRQSPPKTFNDLAERNYTMHALRATLGTLNMYKKMDETKLWPRIVKSNPIDYLDAYLNQSQNSSAKLALVVDEYFLNHVDLNLKTVSYKWNRLEYSVPYTFYDVFTFKSYAFYFRMLNNVINRLVPSGIINHLIENFYTKKIKIKKIEEEPKVLSLDDLTFGFNIYIASCLTSFLGFLAEKVFILRSKKIKRKTSFKNSFKK</sequence>
<protein>
    <recommendedName>
        <fullName evidence="11">Ionotropic glutamate receptor C-terminal domain-containing protein</fullName>
    </recommendedName>
</protein>
<dbReference type="Pfam" id="PF00060">
    <property type="entry name" value="Lig_chan"/>
    <property type="match status" value="1"/>
</dbReference>
<dbReference type="PANTHER" id="PTHR42643:SF30">
    <property type="entry name" value="IONOTROPIC RECEPTOR 40A-RELATED"/>
    <property type="match status" value="1"/>
</dbReference>
<evidence type="ECO:0000256" key="10">
    <source>
        <dbReference type="SAM" id="SignalP"/>
    </source>
</evidence>
<name>A0A9N9SAC4_9DIPT</name>
<feature type="chain" id="PRO_5040130822" description="Ionotropic glutamate receptor C-terminal domain-containing protein" evidence="10">
    <location>
        <begin position="22"/>
        <end position="647"/>
    </location>
</feature>
<evidence type="ECO:0000256" key="3">
    <source>
        <dbReference type="ARBA" id="ARBA00022475"/>
    </source>
</evidence>
<keyword evidence="3" id="KW-1003">Cell membrane</keyword>
<dbReference type="GO" id="GO:0005886">
    <property type="term" value="C:plasma membrane"/>
    <property type="evidence" value="ECO:0007669"/>
    <property type="project" value="UniProtKB-SubCell"/>
</dbReference>
<dbReference type="PANTHER" id="PTHR42643">
    <property type="entry name" value="IONOTROPIC RECEPTOR 20A-RELATED"/>
    <property type="match status" value="1"/>
</dbReference>
<organism evidence="12 13">
    <name type="scientific">Chironomus riparius</name>
    <dbReference type="NCBI Taxonomy" id="315576"/>
    <lineage>
        <taxon>Eukaryota</taxon>
        <taxon>Metazoa</taxon>
        <taxon>Ecdysozoa</taxon>
        <taxon>Arthropoda</taxon>
        <taxon>Hexapoda</taxon>
        <taxon>Insecta</taxon>
        <taxon>Pterygota</taxon>
        <taxon>Neoptera</taxon>
        <taxon>Endopterygota</taxon>
        <taxon>Diptera</taxon>
        <taxon>Nematocera</taxon>
        <taxon>Chironomoidea</taxon>
        <taxon>Chironomidae</taxon>
        <taxon>Chironominae</taxon>
        <taxon>Chironomus</taxon>
    </lineage>
</organism>
<dbReference type="InterPro" id="IPR001320">
    <property type="entry name" value="Iontro_rcpt_C"/>
</dbReference>
<proteinExistence type="inferred from homology"/>
<keyword evidence="7" id="KW-0675">Receptor</keyword>
<evidence type="ECO:0000313" key="13">
    <source>
        <dbReference type="Proteomes" id="UP001153620"/>
    </source>
</evidence>
<keyword evidence="5 9" id="KW-1133">Transmembrane helix</keyword>
<keyword evidence="10" id="KW-0732">Signal</keyword>
<feature type="domain" description="Ionotropic glutamate receptor C-terminal" evidence="11">
    <location>
        <begin position="357"/>
        <end position="580"/>
    </location>
</feature>
<evidence type="ECO:0000256" key="5">
    <source>
        <dbReference type="ARBA" id="ARBA00022989"/>
    </source>
</evidence>
<evidence type="ECO:0000256" key="2">
    <source>
        <dbReference type="ARBA" id="ARBA00008685"/>
    </source>
</evidence>
<dbReference type="EMBL" id="OU895880">
    <property type="protein sequence ID" value="CAG9811727.1"/>
    <property type="molecule type" value="Genomic_DNA"/>
</dbReference>
<feature type="transmembrane region" description="Helical" evidence="9">
    <location>
        <begin position="355"/>
        <end position="375"/>
    </location>
</feature>
<keyword evidence="6 9" id="KW-0472">Membrane</keyword>
<dbReference type="InterPro" id="IPR052192">
    <property type="entry name" value="Insect_Ionotropic_Sensory_Rcpt"/>
</dbReference>
<feature type="transmembrane region" description="Helical" evidence="9">
    <location>
        <begin position="608"/>
        <end position="629"/>
    </location>
</feature>
<evidence type="ECO:0000313" key="12">
    <source>
        <dbReference type="EMBL" id="CAG9811727.1"/>
    </source>
</evidence>
<feature type="signal peptide" evidence="10">
    <location>
        <begin position="1"/>
        <end position="21"/>
    </location>
</feature>
<keyword evidence="8" id="KW-0325">Glycoprotein</keyword>
<gene>
    <name evidence="12" type="ORF">CHIRRI_LOCUS14534</name>
</gene>
<reference evidence="12" key="2">
    <citation type="submission" date="2022-10" db="EMBL/GenBank/DDBJ databases">
        <authorList>
            <consortium name="ENA_rothamsted_submissions"/>
            <consortium name="culmorum"/>
            <person name="King R."/>
        </authorList>
    </citation>
    <scope>NUCLEOTIDE SEQUENCE</scope>
</reference>
<reference evidence="12" key="1">
    <citation type="submission" date="2022-01" db="EMBL/GenBank/DDBJ databases">
        <authorList>
            <person name="King R."/>
        </authorList>
    </citation>
    <scope>NUCLEOTIDE SEQUENCE</scope>
</reference>
<dbReference type="GO" id="GO:0015276">
    <property type="term" value="F:ligand-gated monoatomic ion channel activity"/>
    <property type="evidence" value="ECO:0007669"/>
    <property type="project" value="InterPro"/>
</dbReference>
<evidence type="ECO:0000256" key="9">
    <source>
        <dbReference type="SAM" id="Phobius"/>
    </source>
</evidence>
<feature type="transmembrane region" description="Helical" evidence="9">
    <location>
        <begin position="418"/>
        <end position="439"/>
    </location>
</feature>
<evidence type="ECO:0000259" key="11">
    <source>
        <dbReference type="Pfam" id="PF00060"/>
    </source>
</evidence>
<comment type="similarity">
    <text evidence="2">Belongs to the glutamate-gated ion channel (TC 1.A.10.1) family.</text>
</comment>
<dbReference type="OrthoDB" id="7725497at2759"/>
<evidence type="ECO:0000256" key="6">
    <source>
        <dbReference type="ARBA" id="ARBA00023136"/>
    </source>
</evidence>
<dbReference type="Proteomes" id="UP001153620">
    <property type="component" value="Chromosome 4"/>
</dbReference>
<comment type="subcellular location">
    <subcellularLocation>
        <location evidence="1">Cell membrane</location>
        <topology evidence="1">Multi-pass membrane protein</topology>
    </subcellularLocation>
</comment>
<evidence type="ECO:0000256" key="4">
    <source>
        <dbReference type="ARBA" id="ARBA00022692"/>
    </source>
</evidence>
<dbReference type="AlphaFoldDB" id="A0A9N9SAC4"/>
<keyword evidence="4 9" id="KW-0812">Transmembrane</keyword>
<dbReference type="Gene3D" id="1.10.287.70">
    <property type="match status" value="1"/>
</dbReference>
<accession>A0A9N9SAC4</accession>
<evidence type="ECO:0000256" key="1">
    <source>
        <dbReference type="ARBA" id="ARBA00004651"/>
    </source>
</evidence>
<evidence type="ECO:0000256" key="7">
    <source>
        <dbReference type="ARBA" id="ARBA00023170"/>
    </source>
</evidence>
<dbReference type="GO" id="GO:0050906">
    <property type="term" value="P:detection of stimulus involved in sensory perception"/>
    <property type="evidence" value="ECO:0007669"/>
    <property type="project" value="UniProtKB-ARBA"/>
</dbReference>